<evidence type="ECO:0000313" key="2">
    <source>
        <dbReference type="Proteomes" id="UP000447434"/>
    </source>
</evidence>
<sequence length="59" mass="7039">MLPTHLVFLHLCSSGFIHFPPYYKLNCQNLLSYVSLNSHPMRSFYLPPLQHRKKHLMNK</sequence>
<protein>
    <submittedName>
        <fullName evidence="1">Uncharacterized protein</fullName>
    </submittedName>
</protein>
<comment type="caution">
    <text evidence="1">The sequence shown here is derived from an EMBL/GenBank/DDBJ whole genome shotgun (WGS) entry which is preliminary data.</text>
</comment>
<keyword evidence="2" id="KW-1185">Reference proteome</keyword>
<dbReference type="Proteomes" id="UP000447434">
    <property type="component" value="Chromosome 23"/>
</dbReference>
<dbReference type="EMBL" id="WOCE01000023">
    <property type="protein sequence ID" value="KAE9587149.1"/>
    <property type="molecule type" value="Genomic_DNA"/>
</dbReference>
<dbReference type="AlphaFoldDB" id="A0A6A4NIL6"/>
<reference evidence="2" key="1">
    <citation type="journal article" date="2020" name="Nat. Commun.">
        <title>Genome sequence of the cluster root forming white lupin.</title>
        <authorList>
            <person name="Hufnagel B."/>
            <person name="Marques A."/>
            <person name="Soriano A."/>
            <person name="Marques L."/>
            <person name="Divol F."/>
            <person name="Doumas P."/>
            <person name="Sallet E."/>
            <person name="Mancinotti D."/>
            <person name="Carrere S."/>
            <person name="Marande W."/>
            <person name="Arribat S."/>
            <person name="Keller J."/>
            <person name="Huneau C."/>
            <person name="Blein T."/>
            <person name="Aime D."/>
            <person name="Laguerre M."/>
            <person name="Taylor J."/>
            <person name="Schubert V."/>
            <person name="Nelson M."/>
            <person name="Geu-Flores F."/>
            <person name="Crespi M."/>
            <person name="Gallardo-Guerrero K."/>
            <person name="Delaux P.-M."/>
            <person name="Salse J."/>
            <person name="Berges H."/>
            <person name="Guyot R."/>
            <person name="Gouzy J."/>
            <person name="Peret B."/>
        </authorList>
    </citation>
    <scope>NUCLEOTIDE SEQUENCE [LARGE SCALE GENOMIC DNA]</scope>
    <source>
        <strain evidence="2">cv. Amiga</strain>
    </source>
</reference>
<evidence type="ECO:0000313" key="1">
    <source>
        <dbReference type="EMBL" id="KAE9587149.1"/>
    </source>
</evidence>
<organism evidence="1 2">
    <name type="scientific">Lupinus albus</name>
    <name type="common">White lupine</name>
    <name type="synonym">Lupinus termis</name>
    <dbReference type="NCBI Taxonomy" id="3870"/>
    <lineage>
        <taxon>Eukaryota</taxon>
        <taxon>Viridiplantae</taxon>
        <taxon>Streptophyta</taxon>
        <taxon>Embryophyta</taxon>
        <taxon>Tracheophyta</taxon>
        <taxon>Spermatophyta</taxon>
        <taxon>Magnoliopsida</taxon>
        <taxon>eudicotyledons</taxon>
        <taxon>Gunneridae</taxon>
        <taxon>Pentapetalae</taxon>
        <taxon>rosids</taxon>
        <taxon>fabids</taxon>
        <taxon>Fabales</taxon>
        <taxon>Fabaceae</taxon>
        <taxon>Papilionoideae</taxon>
        <taxon>50 kb inversion clade</taxon>
        <taxon>genistoids sensu lato</taxon>
        <taxon>core genistoids</taxon>
        <taxon>Genisteae</taxon>
        <taxon>Lupinus</taxon>
    </lineage>
</organism>
<accession>A0A6A4NIL6</accession>
<gene>
    <name evidence="1" type="ORF">Lalb_Chr23g0270601</name>
</gene>
<proteinExistence type="predicted"/>
<name>A0A6A4NIL6_LUPAL</name>